<protein>
    <submittedName>
        <fullName evidence="1">Uncharacterized protein</fullName>
    </submittedName>
</protein>
<evidence type="ECO:0000313" key="1">
    <source>
        <dbReference type="EMBL" id="PTQ66269.1"/>
    </source>
</evidence>
<proteinExistence type="predicted"/>
<accession>A0A2T5H435</accession>
<dbReference type="EMBL" id="QAOH01000032">
    <property type="protein sequence ID" value="PTQ66269.1"/>
    <property type="molecule type" value="Genomic_DNA"/>
</dbReference>
<dbReference type="Proteomes" id="UP000244077">
    <property type="component" value="Unassembled WGS sequence"/>
</dbReference>
<reference evidence="1 2" key="1">
    <citation type="submission" date="2018-04" db="EMBL/GenBank/DDBJ databases">
        <title>Genomic Encyclopedia of Archaeal and Bacterial Type Strains, Phase II (KMG-II): from individual species to whole genera.</title>
        <authorList>
            <person name="Goeker M."/>
        </authorList>
    </citation>
    <scope>NUCLEOTIDE SEQUENCE [LARGE SCALE GENOMIC DNA]</scope>
    <source>
        <strain evidence="1 2">DSM 100434</strain>
    </source>
</reference>
<gene>
    <name evidence="1" type="ORF">C8N42_13218</name>
</gene>
<dbReference type="AlphaFoldDB" id="A0A2T5H435"/>
<name>A0A2T5H435_9RHOB</name>
<organism evidence="1 2">
    <name type="scientific">Celeribacter persicus</name>
    <dbReference type="NCBI Taxonomy" id="1651082"/>
    <lineage>
        <taxon>Bacteria</taxon>
        <taxon>Pseudomonadati</taxon>
        <taxon>Pseudomonadota</taxon>
        <taxon>Alphaproteobacteria</taxon>
        <taxon>Rhodobacterales</taxon>
        <taxon>Roseobacteraceae</taxon>
        <taxon>Celeribacter</taxon>
    </lineage>
</organism>
<sequence length="80" mass="9259">MAVTSFCDFGLEVVALVYEFFIGVVSLCFEARQDLDFLTGVESYGFEDDRLAVRLANAIEWDHFLPHTKLCKRVHRQEGW</sequence>
<comment type="caution">
    <text evidence="1">The sequence shown here is derived from an EMBL/GenBank/DDBJ whole genome shotgun (WGS) entry which is preliminary data.</text>
</comment>
<evidence type="ECO:0000313" key="2">
    <source>
        <dbReference type="Proteomes" id="UP000244077"/>
    </source>
</evidence>
<keyword evidence="2" id="KW-1185">Reference proteome</keyword>